<dbReference type="Proteomes" id="UP000005237">
    <property type="component" value="Unassembled WGS sequence"/>
</dbReference>
<keyword evidence="1" id="KW-1133">Transmembrane helix</keyword>
<reference evidence="2" key="2">
    <citation type="submission" date="2022-06" db="UniProtKB">
        <authorList>
            <consortium name="EnsemblMetazoa"/>
        </authorList>
    </citation>
    <scope>IDENTIFICATION</scope>
    <source>
        <strain evidence="2">DF5081</strain>
    </source>
</reference>
<proteinExistence type="predicted"/>
<evidence type="ECO:0000256" key="1">
    <source>
        <dbReference type="SAM" id="Phobius"/>
    </source>
</evidence>
<evidence type="ECO:0000313" key="3">
    <source>
        <dbReference type="Proteomes" id="UP000005237"/>
    </source>
</evidence>
<protein>
    <submittedName>
        <fullName evidence="2">Uncharacterized protein</fullName>
    </submittedName>
</protein>
<keyword evidence="3" id="KW-1185">Reference proteome</keyword>
<sequence>MVTAEKLYSQLNLAQLQLTGCIFECEEEGAKEEDDEEEEADVAMMGAVFCMSTARCVRAAGLTTCVCLLLLFLSLLRQLTGPAPPIGGATVVGGTSTPSTQPPRSVQYSHFPLKIFAHIHPIP</sequence>
<dbReference type="EnsemblMetazoa" id="CJA39954.1">
    <property type="protein sequence ID" value="CJA39954.1"/>
    <property type="gene ID" value="WBGene00215802"/>
</dbReference>
<feature type="transmembrane region" description="Helical" evidence="1">
    <location>
        <begin position="59"/>
        <end position="76"/>
    </location>
</feature>
<organism evidence="2 3">
    <name type="scientific">Caenorhabditis japonica</name>
    <dbReference type="NCBI Taxonomy" id="281687"/>
    <lineage>
        <taxon>Eukaryota</taxon>
        <taxon>Metazoa</taxon>
        <taxon>Ecdysozoa</taxon>
        <taxon>Nematoda</taxon>
        <taxon>Chromadorea</taxon>
        <taxon>Rhabditida</taxon>
        <taxon>Rhabditina</taxon>
        <taxon>Rhabditomorpha</taxon>
        <taxon>Rhabditoidea</taxon>
        <taxon>Rhabditidae</taxon>
        <taxon>Peloderinae</taxon>
        <taxon>Caenorhabditis</taxon>
    </lineage>
</organism>
<name>A0A8R1ETF1_CAEJA</name>
<keyword evidence="1" id="KW-0472">Membrane</keyword>
<dbReference type="AlphaFoldDB" id="A0A8R1ETF1"/>
<reference evidence="3" key="1">
    <citation type="submission" date="2010-08" db="EMBL/GenBank/DDBJ databases">
        <authorList>
            <consortium name="Caenorhabditis japonica Sequencing Consortium"/>
            <person name="Wilson R.K."/>
        </authorList>
    </citation>
    <scope>NUCLEOTIDE SEQUENCE [LARGE SCALE GENOMIC DNA]</scope>
    <source>
        <strain evidence="3">DF5081</strain>
    </source>
</reference>
<evidence type="ECO:0000313" key="2">
    <source>
        <dbReference type="EnsemblMetazoa" id="CJA39954.1"/>
    </source>
</evidence>
<accession>A0A8R1ETF1</accession>
<keyword evidence="1" id="KW-0812">Transmembrane</keyword>